<dbReference type="Proteomes" id="UP000077315">
    <property type="component" value="Unassembled WGS sequence"/>
</dbReference>
<dbReference type="PANTHER" id="PTHR23131">
    <property type="entry name" value="ENDORIBONUCLEASE LACTB2"/>
    <property type="match status" value="1"/>
</dbReference>
<dbReference type="OrthoDB" id="17458at2759"/>
<dbReference type="AlphaFoldDB" id="A0A162UB76"/>
<evidence type="ECO:0000256" key="4">
    <source>
        <dbReference type="ARBA" id="ARBA00022833"/>
    </source>
</evidence>
<dbReference type="STRING" id="763407.A0A162UB76"/>
<keyword evidence="3" id="KW-0378">Hydrolase</keyword>
<reference evidence="7" key="1">
    <citation type="submission" date="2015-06" db="EMBL/GenBank/DDBJ databases">
        <title>Expansion of signal transduction pathways in fungi by whole-genome duplication.</title>
        <authorList>
            <consortium name="DOE Joint Genome Institute"/>
            <person name="Corrochano L.M."/>
            <person name="Kuo A."/>
            <person name="Marcet-Houben M."/>
            <person name="Polaino S."/>
            <person name="Salamov A."/>
            <person name="Villalobos J.M."/>
            <person name="Alvarez M.I."/>
            <person name="Avalos J."/>
            <person name="Benito E.P."/>
            <person name="Benoit I."/>
            <person name="Burger G."/>
            <person name="Camino L.P."/>
            <person name="Canovas D."/>
            <person name="Cerda-Olmedo E."/>
            <person name="Cheng J.-F."/>
            <person name="Dominguez A."/>
            <person name="Elias M."/>
            <person name="Eslava A.P."/>
            <person name="Glaser F."/>
            <person name="Grimwood J."/>
            <person name="Gutierrez G."/>
            <person name="Heitman J."/>
            <person name="Henrissat B."/>
            <person name="Iturriaga E.A."/>
            <person name="Lang B.F."/>
            <person name="Lavin J.L."/>
            <person name="Lee S."/>
            <person name="Li W."/>
            <person name="Lindquist E."/>
            <person name="Lopez-Garcia S."/>
            <person name="Luque E.M."/>
            <person name="Marcos A.T."/>
            <person name="Martin J."/>
            <person name="McCluskey K."/>
            <person name="Medina H.R."/>
            <person name="Miralles-Duran A."/>
            <person name="Miyazaki A."/>
            <person name="Munoz-Torres E."/>
            <person name="Oguiza J.A."/>
            <person name="Ohm R."/>
            <person name="Olmedo M."/>
            <person name="Orejas M."/>
            <person name="Ortiz-Castellanos L."/>
            <person name="Pisabarro A.G."/>
            <person name="Rodriguez-Romero J."/>
            <person name="Ruiz-Herrera J."/>
            <person name="Ruiz-Vazquez R."/>
            <person name="Sanz C."/>
            <person name="Schackwitz W."/>
            <person name="Schmutz J."/>
            <person name="Shahriari M."/>
            <person name="Shelest E."/>
            <person name="Silva-Franco F."/>
            <person name="Soanes D."/>
            <person name="Syed K."/>
            <person name="Tagua V.G."/>
            <person name="Talbot N.J."/>
            <person name="Thon M."/>
            <person name="De vries R.P."/>
            <person name="Wiebenga A."/>
            <person name="Yadav J.S."/>
            <person name="Braun E.L."/>
            <person name="Baker S."/>
            <person name="Garre V."/>
            <person name="Horwitz B."/>
            <person name="Torres-Martinez S."/>
            <person name="Idnurm A."/>
            <person name="Herrera-Estrella A."/>
            <person name="Gabaldon T."/>
            <person name="Grigoriev I.V."/>
        </authorList>
    </citation>
    <scope>NUCLEOTIDE SEQUENCE [LARGE SCALE GENOMIC DNA]</scope>
    <source>
        <strain evidence="7">NRRL 1555(-)</strain>
    </source>
</reference>
<dbReference type="RefSeq" id="XP_018292972.1">
    <property type="nucleotide sequence ID" value="XM_018429581.1"/>
</dbReference>
<feature type="non-terminal residue" evidence="6">
    <location>
        <position position="1"/>
    </location>
</feature>
<keyword evidence="7" id="KW-1185">Reference proteome</keyword>
<evidence type="ECO:0000256" key="1">
    <source>
        <dbReference type="ARBA" id="ARBA00007749"/>
    </source>
</evidence>
<dbReference type="GO" id="GO:0044550">
    <property type="term" value="P:secondary metabolite biosynthetic process"/>
    <property type="evidence" value="ECO:0007669"/>
    <property type="project" value="TreeGrafter"/>
</dbReference>
<evidence type="ECO:0000256" key="2">
    <source>
        <dbReference type="ARBA" id="ARBA00022723"/>
    </source>
</evidence>
<feature type="domain" description="Metallo-beta-lactamase" evidence="5">
    <location>
        <begin position="33"/>
        <end position="208"/>
    </location>
</feature>
<protein>
    <recommendedName>
        <fullName evidence="5">Metallo-beta-lactamase domain-containing protein</fullName>
    </recommendedName>
</protein>
<dbReference type="EMBL" id="KV440978">
    <property type="protein sequence ID" value="OAD74932.1"/>
    <property type="molecule type" value="Genomic_DNA"/>
</dbReference>
<feature type="non-terminal residue" evidence="6">
    <location>
        <position position="245"/>
    </location>
</feature>
<organism evidence="6 7">
    <name type="scientific">Phycomyces blakesleeanus (strain ATCC 8743b / DSM 1359 / FGSC 10004 / NBRC 33097 / NRRL 1555)</name>
    <dbReference type="NCBI Taxonomy" id="763407"/>
    <lineage>
        <taxon>Eukaryota</taxon>
        <taxon>Fungi</taxon>
        <taxon>Fungi incertae sedis</taxon>
        <taxon>Mucoromycota</taxon>
        <taxon>Mucoromycotina</taxon>
        <taxon>Mucoromycetes</taxon>
        <taxon>Mucorales</taxon>
        <taxon>Phycomycetaceae</taxon>
        <taxon>Phycomyces</taxon>
    </lineage>
</organism>
<dbReference type="SMART" id="SM00849">
    <property type="entry name" value="Lactamase_B"/>
    <property type="match status" value="1"/>
</dbReference>
<evidence type="ECO:0000313" key="6">
    <source>
        <dbReference type="EMBL" id="OAD74932.1"/>
    </source>
</evidence>
<name>A0A162UB76_PHYB8</name>
<dbReference type="CDD" id="cd07722">
    <property type="entry name" value="LACTB2-like_MBL-fold"/>
    <property type="match status" value="1"/>
</dbReference>
<dbReference type="SUPFAM" id="SSF56281">
    <property type="entry name" value="Metallo-hydrolase/oxidoreductase"/>
    <property type="match status" value="1"/>
</dbReference>
<dbReference type="InterPro" id="IPR050662">
    <property type="entry name" value="Sec-metab_biosynth-thioest"/>
</dbReference>
<dbReference type="GO" id="GO:0016787">
    <property type="term" value="F:hydrolase activity"/>
    <property type="evidence" value="ECO:0007669"/>
    <property type="project" value="UniProtKB-KW"/>
</dbReference>
<dbReference type="InterPro" id="IPR001279">
    <property type="entry name" value="Metallo-B-lactamas"/>
</dbReference>
<keyword evidence="4" id="KW-0862">Zinc</keyword>
<dbReference type="FunFam" id="3.60.15.10:FF:000041">
    <property type="entry name" value="Metallo-beta-lactamase domain protein"/>
    <property type="match status" value="1"/>
</dbReference>
<comment type="similarity">
    <text evidence="1">Belongs to the metallo-beta-lactamase superfamily.</text>
</comment>
<proteinExistence type="inferred from homology"/>
<sequence>LMSRLPPLPEFARLSDRVWRVMGLNPGRWTLQGTNTYLVGRGARKVLIDCGAGRPEYLPLLIQSLKTISEDCFISDIYLSHCHSDHWGGVEQILTSPLSKPNVHKFPLPPGGKDETSFMGSFPWSLVKLTPLEDNQIIKVDPNTTLHVLHTPGHANDHCAFWFEEEQSIFTADCILGHGSVIFSDLSEYMASLKKMEALVPKRLYPGHGTMIENGPAKIKEYINVRKQREDQIVRIMHSDTKKQS</sequence>
<dbReference type="InterPro" id="IPR036866">
    <property type="entry name" value="RibonucZ/Hydroxyglut_hydro"/>
</dbReference>
<evidence type="ECO:0000259" key="5">
    <source>
        <dbReference type="SMART" id="SM00849"/>
    </source>
</evidence>
<dbReference type="PANTHER" id="PTHR23131:SF0">
    <property type="entry name" value="ENDORIBONUCLEASE LACTB2"/>
    <property type="match status" value="1"/>
</dbReference>
<dbReference type="GeneID" id="28990487"/>
<dbReference type="VEuPathDB" id="FungiDB:PHYBLDRAFT_13358"/>
<accession>A0A162UB76</accession>
<dbReference type="Pfam" id="PF00753">
    <property type="entry name" value="Lactamase_B"/>
    <property type="match status" value="1"/>
</dbReference>
<dbReference type="GO" id="GO:0046872">
    <property type="term" value="F:metal ion binding"/>
    <property type="evidence" value="ECO:0007669"/>
    <property type="project" value="UniProtKB-KW"/>
</dbReference>
<dbReference type="InterPro" id="IPR047921">
    <property type="entry name" value="LACTB2-like_MBL-fold"/>
</dbReference>
<dbReference type="InParanoid" id="A0A162UB76"/>
<evidence type="ECO:0000256" key="3">
    <source>
        <dbReference type="ARBA" id="ARBA00022801"/>
    </source>
</evidence>
<dbReference type="Gene3D" id="3.60.15.10">
    <property type="entry name" value="Ribonuclease Z/Hydroxyacylglutathione hydrolase-like"/>
    <property type="match status" value="1"/>
</dbReference>
<gene>
    <name evidence="6" type="ORF">PHYBLDRAFT_13358</name>
</gene>
<evidence type="ECO:0000313" key="7">
    <source>
        <dbReference type="Proteomes" id="UP000077315"/>
    </source>
</evidence>
<keyword evidence="2" id="KW-0479">Metal-binding</keyword>